<proteinExistence type="predicted"/>
<reference evidence="2" key="2">
    <citation type="journal article" date="2013" name="PLoS Genet.">
        <title>Comparative genome structure, secondary metabolite, and effector coding capacity across Cochliobolus pathogens.</title>
        <authorList>
            <person name="Condon B.J."/>
            <person name="Leng Y."/>
            <person name="Wu D."/>
            <person name="Bushley K.E."/>
            <person name="Ohm R.A."/>
            <person name="Otillar R."/>
            <person name="Martin J."/>
            <person name="Schackwitz W."/>
            <person name="Grimwood J."/>
            <person name="MohdZainudin N."/>
            <person name="Xue C."/>
            <person name="Wang R."/>
            <person name="Manning V.A."/>
            <person name="Dhillon B."/>
            <person name="Tu Z.J."/>
            <person name="Steffenson B.J."/>
            <person name="Salamov A."/>
            <person name="Sun H."/>
            <person name="Lowry S."/>
            <person name="LaButti K."/>
            <person name="Han J."/>
            <person name="Copeland A."/>
            <person name="Lindquist E."/>
            <person name="Barry K."/>
            <person name="Schmutz J."/>
            <person name="Baker S.E."/>
            <person name="Ciuffetti L.M."/>
            <person name="Grigoriev I.V."/>
            <person name="Zhong S."/>
            <person name="Turgeon B.G."/>
        </authorList>
    </citation>
    <scope>NUCLEOTIDE SEQUENCE [LARGE SCALE GENOMIC DNA]</scope>
    <source>
        <strain evidence="2">C5 / ATCC 48332 / race O</strain>
    </source>
</reference>
<dbReference type="Proteomes" id="UP000016936">
    <property type="component" value="Unassembled WGS sequence"/>
</dbReference>
<dbReference type="AlphaFoldDB" id="M2TNZ3"/>
<dbReference type="EMBL" id="KB445581">
    <property type="protein sequence ID" value="EMD88259.1"/>
    <property type="molecule type" value="Genomic_DNA"/>
</dbReference>
<gene>
    <name evidence="1" type="ORF">COCHEDRAFT_1023399</name>
</gene>
<accession>M2TNZ3</accession>
<feature type="non-terminal residue" evidence="1">
    <location>
        <position position="1"/>
    </location>
</feature>
<keyword evidence="2" id="KW-1185">Reference proteome</keyword>
<dbReference type="HOGENOM" id="CLU_2549048_0_0_1"/>
<protein>
    <submittedName>
        <fullName evidence="1">Uncharacterized protein</fullName>
    </submittedName>
</protein>
<evidence type="ECO:0000313" key="1">
    <source>
        <dbReference type="EMBL" id="EMD88259.1"/>
    </source>
</evidence>
<name>M2TNZ3_COCH5</name>
<reference evidence="1 2" key="1">
    <citation type="journal article" date="2012" name="PLoS Pathog.">
        <title>Diverse lifestyles and strategies of plant pathogenesis encoded in the genomes of eighteen Dothideomycetes fungi.</title>
        <authorList>
            <person name="Ohm R.A."/>
            <person name="Feau N."/>
            <person name="Henrissat B."/>
            <person name="Schoch C.L."/>
            <person name="Horwitz B.A."/>
            <person name="Barry K.W."/>
            <person name="Condon B.J."/>
            <person name="Copeland A.C."/>
            <person name="Dhillon B."/>
            <person name="Glaser F."/>
            <person name="Hesse C.N."/>
            <person name="Kosti I."/>
            <person name="LaButti K."/>
            <person name="Lindquist E.A."/>
            <person name="Lucas S."/>
            <person name="Salamov A.A."/>
            <person name="Bradshaw R.E."/>
            <person name="Ciuffetti L."/>
            <person name="Hamelin R.C."/>
            <person name="Kema G.H.J."/>
            <person name="Lawrence C."/>
            <person name="Scott J.A."/>
            <person name="Spatafora J.W."/>
            <person name="Turgeon B.G."/>
            <person name="de Wit P.J.G.M."/>
            <person name="Zhong S."/>
            <person name="Goodwin S.B."/>
            <person name="Grigoriev I.V."/>
        </authorList>
    </citation>
    <scope>NUCLEOTIDE SEQUENCE [LARGE SCALE GENOMIC DNA]</scope>
    <source>
        <strain evidence="2">C5 / ATCC 48332 / race O</strain>
    </source>
</reference>
<sequence>PYFCYPISQLTSLAVWSLKIHSKLPLSSLAFLPSRPSPASLYPPPKRTNNILPFPAAGPQIQATSRYAIHPGLRLVLTPSSPC</sequence>
<organism evidence="1 2">
    <name type="scientific">Cochliobolus heterostrophus (strain C5 / ATCC 48332 / race O)</name>
    <name type="common">Southern corn leaf blight fungus</name>
    <name type="synonym">Bipolaris maydis</name>
    <dbReference type="NCBI Taxonomy" id="701091"/>
    <lineage>
        <taxon>Eukaryota</taxon>
        <taxon>Fungi</taxon>
        <taxon>Dikarya</taxon>
        <taxon>Ascomycota</taxon>
        <taxon>Pezizomycotina</taxon>
        <taxon>Dothideomycetes</taxon>
        <taxon>Pleosporomycetidae</taxon>
        <taxon>Pleosporales</taxon>
        <taxon>Pleosporineae</taxon>
        <taxon>Pleosporaceae</taxon>
        <taxon>Bipolaris</taxon>
    </lineage>
</organism>
<evidence type="ECO:0000313" key="2">
    <source>
        <dbReference type="Proteomes" id="UP000016936"/>
    </source>
</evidence>